<gene>
    <name evidence="5" type="ORF">H8B04_05865</name>
</gene>
<comment type="caution">
    <text evidence="5">The sequence shown here is derived from an EMBL/GenBank/DDBJ whole genome shotgun (WGS) entry which is preliminary data.</text>
</comment>
<dbReference type="Gene3D" id="3.40.50.880">
    <property type="match status" value="1"/>
</dbReference>
<accession>A0ABR7YCT4</accession>
<dbReference type="Pfam" id="PF03575">
    <property type="entry name" value="Peptidase_S51"/>
    <property type="match status" value="1"/>
</dbReference>
<evidence type="ECO:0000256" key="3">
    <source>
        <dbReference type="ARBA" id="ARBA00022801"/>
    </source>
</evidence>
<evidence type="ECO:0000313" key="5">
    <source>
        <dbReference type="EMBL" id="MBD1429095.1"/>
    </source>
</evidence>
<keyword evidence="2" id="KW-0645">Protease</keyword>
<dbReference type="SUPFAM" id="SSF52317">
    <property type="entry name" value="Class I glutamine amidotransferase-like"/>
    <property type="match status" value="1"/>
</dbReference>
<name>A0ABR7YCT4_9SPHI</name>
<evidence type="ECO:0000313" key="6">
    <source>
        <dbReference type="Proteomes" id="UP000651271"/>
    </source>
</evidence>
<evidence type="ECO:0000256" key="2">
    <source>
        <dbReference type="ARBA" id="ARBA00022670"/>
    </source>
</evidence>
<sequence>MIKLVGIIALLYGFTSCGNKELPNPFDPNAPKPTSPLARPSSLGILGDTTDVKTITKGGVVIMGGGTDVDAAFKWMIDRSGGGDVVIIRATGTNAYNDYVNRLGKVNSVETLKIDSRKLADDDRVAGIIRNAEMLFIAGGDQADYVGYWKGTKVMQAINYLLADKKVPVGGTSAGAAILGNYYFGADRGGVDSEEALSNPYNTKVSLGKDDFLKAPFMSNIITDQHFAQRNREGRLTVFLSRILKDWGKAANAIAVDERTAVCIDENGVAEVFGSNNAFFVKSDITKQPESVLSGVPLTWDHSGKALQVFSVSGTESNNKFNMNTFQPQSSSLYKSAWWSVVAGGWKSVQ</sequence>
<reference evidence="5 6" key="1">
    <citation type="submission" date="2020-08" db="EMBL/GenBank/DDBJ databases">
        <title>Sphingobacterium sp. DN04309 isolated from aquaculture water.</title>
        <authorList>
            <person name="Zhang M."/>
        </authorList>
    </citation>
    <scope>NUCLEOTIDE SEQUENCE [LARGE SCALE GENOMIC DNA]</scope>
    <source>
        <strain evidence="5 6">DN04309</strain>
    </source>
</reference>
<dbReference type="Proteomes" id="UP000651271">
    <property type="component" value="Unassembled WGS sequence"/>
</dbReference>
<organism evidence="5 6">
    <name type="scientific">Sphingobacterium litopenaei</name>
    <dbReference type="NCBI Taxonomy" id="2763500"/>
    <lineage>
        <taxon>Bacteria</taxon>
        <taxon>Pseudomonadati</taxon>
        <taxon>Bacteroidota</taxon>
        <taxon>Sphingobacteriia</taxon>
        <taxon>Sphingobacteriales</taxon>
        <taxon>Sphingobacteriaceae</taxon>
        <taxon>Sphingobacterium</taxon>
    </lineage>
</organism>
<evidence type="ECO:0000256" key="4">
    <source>
        <dbReference type="ARBA" id="ARBA00022825"/>
    </source>
</evidence>
<keyword evidence="4" id="KW-0720">Serine protease</keyword>
<protein>
    <submittedName>
        <fullName evidence="5">Cyanophycinase</fullName>
    </submittedName>
</protein>
<dbReference type="CDD" id="cd03145">
    <property type="entry name" value="GAT1_cyanophycinase"/>
    <property type="match status" value="1"/>
</dbReference>
<dbReference type="EMBL" id="JACOIJ010000007">
    <property type="protein sequence ID" value="MBD1429095.1"/>
    <property type="molecule type" value="Genomic_DNA"/>
</dbReference>
<dbReference type="PROSITE" id="PS51257">
    <property type="entry name" value="PROKAR_LIPOPROTEIN"/>
    <property type="match status" value="1"/>
</dbReference>
<keyword evidence="3" id="KW-0378">Hydrolase</keyword>
<keyword evidence="6" id="KW-1185">Reference proteome</keyword>
<dbReference type="InterPro" id="IPR005320">
    <property type="entry name" value="Peptidase_S51"/>
</dbReference>
<dbReference type="InterPro" id="IPR029062">
    <property type="entry name" value="Class_I_gatase-like"/>
</dbReference>
<dbReference type="PANTHER" id="PTHR36175:SF1">
    <property type="entry name" value="CYANOPHYCINASE"/>
    <property type="match status" value="1"/>
</dbReference>
<proteinExistence type="inferred from homology"/>
<dbReference type="RefSeq" id="WP_190301738.1">
    <property type="nucleotide sequence ID" value="NZ_JACOIJ010000007.1"/>
</dbReference>
<comment type="similarity">
    <text evidence="1">Belongs to the peptidase S51 family.</text>
</comment>
<evidence type="ECO:0000256" key="1">
    <source>
        <dbReference type="ARBA" id="ARBA00006534"/>
    </source>
</evidence>
<dbReference type="PANTHER" id="PTHR36175">
    <property type="entry name" value="CYANOPHYCINASE"/>
    <property type="match status" value="1"/>
</dbReference>